<dbReference type="PROSITE" id="PS50102">
    <property type="entry name" value="RRM"/>
    <property type="match status" value="1"/>
</dbReference>
<organism evidence="5 6">
    <name type="scientific">Bugula neritina</name>
    <name type="common">Brown bryozoan</name>
    <name type="synonym">Sertularia neritina</name>
    <dbReference type="NCBI Taxonomy" id="10212"/>
    <lineage>
        <taxon>Eukaryota</taxon>
        <taxon>Metazoa</taxon>
        <taxon>Spiralia</taxon>
        <taxon>Lophotrochozoa</taxon>
        <taxon>Bryozoa</taxon>
        <taxon>Gymnolaemata</taxon>
        <taxon>Cheilostomatida</taxon>
        <taxon>Flustrina</taxon>
        <taxon>Buguloidea</taxon>
        <taxon>Bugulidae</taxon>
        <taxon>Bugula</taxon>
    </lineage>
</organism>
<evidence type="ECO:0000313" key="5">
    <source>
        <dbReference type="EMBL" id="KAF6023573.1"/>
    </source>
</evidence>
<evidence type="ECO:0000259" key="4">
    <source>
        <dbReference type="PROSITE" id="PS50102"/>
    </source>
</evidence>
<sequence length="220" mass="23093">MTQLDLETLFGECGEIISSRILTDPATGISKGVGFIRYDRKNEAEKAIEKFNGTMPPGSAEKITVKFANTPNSKNAAGAIPMALAAASYLPPVRQVLGPIHHAAGRFSSLYRFSPFDTTGLMPTAPSPTTNPFYSHLTAAAAPLNPAAALTQLHIPTSISAAGLPVSATPLHQVAAHQQQVQPQQVSQVAQVQQVSAAGMQPTQVAPATAGVPAGWWQYV</sequence>
<evidence type="ECO:0000313" key="6">
    <source>
        <dbReference type="Proteomes" id="UP000593567"/>
    </source>
</evidence>
<keyword evidence="6" id="KW-1185">Reference proteome</keyword>
<dbReference type="Proteomes" id="UP000593567">
    <property type="component" value="Unassembled WGS sequence"/>
</dbReference>
<comment type="caution">
    <text evidence="5">The sequence shown here is derived from an EMBL/GenBank/DDBJ whole genome shotgun (WGS) entry which is preliminary data.</text>
</comment>
<dbReference type="Gene3D" id="3.30.70.330">
    <property type="match status" value="1"/>
</dbReference>
<dbReference type="SUPFAM" id="SSF54928">
    <property type="entry name" value="RNA-binding domain, RBD"/>
    <property type="match status" value="1"/>
</dbReference>
<dbReference type="PANTHER" id="PTHR24012">
    <property type="entry name" value="RNA BINDING PROTEIN"/>
    <property type="match status" value="1"/>
</dbReference>
<reference evidence="5" key="1">
    <citation type="submission" date="2020-06" db="EMBL/GenBank/DDBJ databases">
        <title>Draft genome of Bugula neritina, a colonial animal packing powerful symbionts and potential medicines.</title>
        <authorList>
            <person name="Rayko M."/>
        </authorList>
    </citation>
    <scope>NUCLEOTIDE SEQUENCE [LARGE SCALE GENOMIC DNA]</scope>
    <source>
        <strain evidence="5">Kwan_BN1</strain>
    </source>
</reference>
<dbReference type="InterPro" id="IPR002343">
    <property type="entry name" value="Hud_Sxl_RNA"/>
</dbReference>
<keyword evidence="1" id="KW-0677">Repeat</keyword>
<feature type="domain" description="RRM" evidence="4">
    <location>
        <begin position="1"/>
        <end position="70"/>
    </location>
</feature>
<keyword evidence="2 3" id="KW-0694">RNA-binding</keyword>
<dbReference type="EMBL" id="VXIV02002696">
    <property type="protein sequence ID" value="KAF6023573.1"/>
    <property type="molecule type" value="Genomic_DNA"/>
</dbReference>
<proteinExistence type="predicted"/>
<protein>
    <submittedName>
        <fullName evidence="5">Exc-7</fullName>
    </submittedName>
</protein>
<dbReference type="GO" id="GO:0003723">
    <property type="term" value="F:RNA binding"/>
    <property type="evidence" value="ECO:0007669"/>
    <property type="project" value="UniProtKB-UniRule"/>
</dbReference>
<dbReference type="SMART" id="SM00360">
    <property type="entry name" value="RRM"/>
    <property type="match status" value="1"/>
</dbReference>
<evidence type="ECO:0000256" key="3">
    <source>
        <dbReference type="PROSITE-ProRule" id="PRU00176"/>
    </source>
</evidence>
<accession>A0A7J7JCB9</accession>
<dbReference type="GO" id="GO:1990904">
    <property type="term" value="C:ribonucleoprotein complex"/>
    <property type="evidence" value="ECO:0007669"/>
    <property type="project" value="InterPro"/>
</dbReference>
<name>A0A7J7JCB9_BUGNE</name>
<dbReference type="InterPro" id="IPR035979">
    <property type="entry name" value="RBD_domain_sf"/>
</dbReference>
<gene>
    <name evidence="5" type="ORF">EB796_018122</name>
</gene>
<evidence type="ECO:0000256" key="1">
    <source>
        <dbReference type="ARBA" id="ARBA00022737"/>
    </source>
</evidence>
<dbReference type="Pfam" id="PF00076">
    <property type="entry name" value="RRM_1"/>
    <property type="match status" value="1"/>
</dbReference>
<evidence type="ECO:0000256" key="2">
    <source>
        <dbReference type="ARBA" id="ARBA00022884"/>
    </source>
</evidence>
<dbReference type="InterPro" id="IPR000504">
    <property type="entry name" value="RRM_dom"/>
</dbReference>
<dbReference type="OrthoDB" id="266020at2759"/>
<dbReference type="PRINTS" id="PR00961">
    <property type="entry name" value="HUDSXLRNA"/>
</dbReference>
<dbReference type="AlphaFoldDB" id="A0A7J7JCB9"/>
<dbReference type="InterPro" id="IPR012677">
    <property type="entry name" value="Nucleotide-bd_a/b_plait_sf"/>
</dbReference>